<dbReference type="EMBL" id="JBHSIV010000005">
    <property type="protein sequence ID" value="MFC5061972.1"/>
    <property type="molecule type" value="Genomic_DNA"/>
</dbReference>
<dbReference type="InterPro" id="IPR007627">
    <property type="entry name" value="RNA_pol_sigma70_r2"/>
</dbReference>
<keyword evidence="4" id="KW-0238">DNA-binding</keyword>
<evidence type="ECO:0000256" key="5">
    <source>
        <dbReference type="ARBA" id="ARBA00023163"/>
    </source>
</evidence>
<dbReference type="InterPro" id="IPR036388">
    <property type="entry name" value="WH-like_DNA-bd_sf"/>
</dbReference>
<dbReference type="Gene3D" id="1.10.10.10">
    <property type="entry name" value="Winged helix-like DNA-binding domain superfamily/Winged helix DNA-binding domain"/>
    <property type="match status" value="1"/>
</dbReference>
<sequence length="189" mass="20912">MSGPRQTKVQELHGATDSDLLQKWNAGDADGLGVLVARHHGWVLNLVRYVSYGEHDVEAVAQEVWLDVMRGAGSFRGEGSVRAWLETIVRRRIVTTWRARGARPQVLVGEVPEGRWANDEGAARQVELREDLRGLLARLPDDQRQAIWCGDVLGMPVDEVAAAFGVAVGTIKSRCSRGRRRLRIVLAGE</sequence>
<protein>
    <submittedName>
        <fullName evidence="8">RNA polymerase sigma factor</fullName>
    </submittedName>
</protein>
<dbReference type="InterPro" id="IPR013325">
    <property type="entry name" value="RNA_pol_sigma_r2"/>
</dbReference>
<accession>A0ABV9YJS6</accession>
<evidence type="ECO:0000256" key="2">
    <source>
        <dbReference type="ARBA" id="ARBA00023015"/>
    </source>
</evidence>
<proteinExistence type="inferred from homology"/>
<dbReference type="InterPro" id="IPR039425">
    <property type="entry name" value="RNA_pol_sigma-70-like"/>
</dbReference>
<evidence type="ECO:0000256" key="3">
    <source>
        <dbReference type="ARBA" id="ARBA00023082"/>
    </source>
</evidence>
<evidence type="ECO:0000259" key="7">
    <source>
        <dbReference type="Pfam" id="PF08281"/>
    </source>
</evidence>
<keyword evidence="2" id="KW-0805">Transcription regulation</keyword>
<evidence type="ECO:0000313" key="9">
    <source>
        <dbReference type="Proteomes" id="UP001595947"/>
    </source>
</evidence>
<keyword evidence="5" id="KW-0804">Transcription</keyword>
<dbReference type="InterPro" id="IPR013324">
    <property type="entry name" value="RNA_pol_sigma_r3/r4-like"/>
</dbReference>
<reference evidence="9" key="1">
    <citation type="journal article" date="2019" name="Int. J. Syst. Evol. Microbiol.">
        <title>The Global Catalogue of Microorganisms (GCM) 10K type strain sequencing project: providing services to taxonomists for standard genome sequencing and annotation.</title>
        <authorList>
            <consortium name="The Broad Institute Genomics Platform"/>
            <consortium name="The Broad Institute Genome Sequencing Center for Infectious Disease"/>
            <person name="Wu L."/>
            <person name="Ma J."/>
        </authorList>
    </citation>
    <scope>NUCLEOTIDE SEQUENCE [LARGE SCALE GENOMIC DNA]</scope>
    <source>
        <strain evidence="9">CGMCC 4.7093</strain>
    </source>
</reference>
<evidence type="ECO:0000313" key="8">
    <source>
        <dbReference type="EMBL" id="MFC5061972.1"/>
    </source>
</evidence>
<name>A0ABV9YJS6_9PSEU</name>
<keyword evidence="3" id="KW-0731">Sigma factor</keyword>
<gene>
    <name evidence="8" type="ORF">ACFPBZ_07125</name>
</gene>
<dbReference type="SUPFAM" id="SSF88659">
    <property type="entry name" value="Sigma3 and sigma4 domains of RNA polymerase sigma factors"/>
    <property type="match status" value="1"/>
</dbReference>
<feature type="domain" description="RNA polymerase sigma-70 region 2" evidence="6">
    <location>
        <begin position="35"/>
        <end position="101"/>
    </location>
</feature>
<evidence type="ECO:0000256" key="4">
    <source>
        <dbReference type="ARBA" id="ARBA00023125"/>
    </source>
</evidence>
<dbReference type="RefSeq" id="WP_378035321.1">
    <property type="nucleotide sequence ID" value="NZ_JBHSIV010000005.1"/>
</dbReference>
<dbReference type="Pfam" id="PF08281">
    <property type="entry name" value="Sigma70_r4_2"/>
    <property type="match status" value="1"/>
</dbReference>
<keyword evidence="9" id="KW-1185">Reference proteome</keyword>
<dbReference type="SUPFAM" id="SSF88946">
    <property type="entry name" value="Sigma2 domain of RNA polymerase sigma factors"/>
    <property type="match status" value="1"/>
</dbReference>
<organism evidence="8 9">
    <name type="scientific">Actinomycetospora atypica</name>
    <dbReference type="NCBI Taxonomy" id="1290095"/>
    <lineage>
        <taxon>Bacteria</taxon>
        <taxon>Bacillati</taxon>
        <taxon>Actinomycetota</taxon>
        <taxon>Actinomycetes</taxon>
        <taxon>Pseudonocardiales</taxon>
        <taxon>Pseudonocardiaceae</taxon>
        <taxon>Actinomycetospora</taxon>
    </lineage>
</organism>
<evidence type="ECO:0000259" key="6">
    <source>
        <dbReference type="Pfam" id="PF04542"/>
    </source>
</evidence>
<dbReference type="PANTHER" id="PTHR43133:SF8">
    <property type="entry name" value="RNA POLYMERASE SIGMA FACTOR HI_1459-RELATED"/>
    <property type="match status" value="1"/>
</dbReference>
<dbReference type="InterPro" id="IPR014284">
    <property type="entry name" value="RNA_pol_sigma-70_dom"/>
</dbReference>
<evidence type="ECO:0000256" key="1">
    <source>
        <dbReference type="ARBA" id="ARBA00010641"/>
    </source>
</evidence>
<dbReference type="Gene3D" id="1.10.1740.10">
    <property type="match status" value="1"/>
</dbReference>
<comment type="caution">
    <text evidence="8">The sequence shown here is derived from an EMBL/GenBank/DDBJ whole genome shotgun (WGS) entry which is preliminary data.</text>
</comment>
<dbReference type="Proteomes" id="UP001595947">
    <property type="component" value="Unassembled WGS sequence"/>
</dbReference>
<dbReference type="NCBIfam" id="TIGR02937">
    <property type="entry name" value="sigma70-ECF"/>
    <property type="match status" value="1"/>
</dbReference>
<dbReference type="Pfam" id="PF04542">
    <property type="entry name" value="Sigma70_r2"/>
    <property type="match status" value="1"/>
</dbReference>
<comment type="similarity">
    <text evidence="1">Belongs to the sigma-70 factor family. ECF subfamily.</text>
</comment>
<dbReference type="InterPro" id="IPR013249">
    <property type="entry name" value="RNA_pol_sigma70_r4_t2"/>
</dbReference>
<feature type="domain" description="RNA polymerase sigma factor 70 region 4 type 2" evidence="7">
    <location>
        <begin position="130"/>
        <end position="182"/>
    </location>
</feature>
<dbReference type="PANTHER" id="PTHR43133">
    <property type="entry name" value="RNA POLYMERASE ECF-TYPE SIGMA FACTO"/>
    <property type="match status" value="1"/>
</dbReference>